<comment type="caution">
    <text evidence="4">The sequence shown here is derived from an EMBL/GenBank/DDBJ whole genome shotgun (WGS) entry which is preliminary data.</text>
</comment>
<keyword evidence="1 3" id="KW-0732">Signal</keyword>
<feature type="compositionally biased region" description="Acidic residues" evidence="2">
    <location>
        <begin position="34"/>
        <end position="61"/>
    </location>
</feature>
<gene>
    <name evidence="4" type="ORF">GFD30_20750</name>
</gene>
<evidence type="ECO:0008006" key="6">
    <source>
        <dbReference type="Google" id="ProtNLM"/>
    </source>
</evidence>
<evidence type="ECO:0000313" key="5">
    <source>
        <dbReference type="Proteomes" id="UP000477750"/>
    </source>
</evidence>
<proteinExistence type="predicted"/>
<protein>
    <recommendedName>
        <fullName evidence="6">DUF4352 domain-containing protein</fullName>
    </recommendedName>
</protein>
<feature type="region of interest" description="Disordered" evidence="2">
    <location>
        <begin position="31"/>
        <end position="76"/>
    </location>
</feature>
<feature type="chain" id="PRO_5026869797" description="DUF4352 domain-containing protein" evidence="3">
    <location>
        <begin position="31"/>
        <end position="204"/>
    </location>
</feature>
<keyword evidence="5" id="KW-1185">Reference proteome</keyword>
<dbReference type="Gene3D" id="2.60.40.1240">
    <property type="match status" value="1"/>
</dbReference>
<accession>A0A6L5GEG0</accession>
<dbReference type="EMBL" id="WIAO01000032">
    <property type="protein sequence ID" value="MQM27975.1"/>
    <property type="molecule type" value="Genomic_DNA"/>
</dbReference>
<evidence type="ECO:0000256" key="1">
    <source>
        <dbReference type="ARBA" id="ARBA00022729"/>
    </source>
</evidence>
<sequence length="204" mass="20761">MNIEFPEISKRLLAAGGAALIALAALSACSAGEDTADGGDTGSDESTVEEAAEAGAEEEAATGDGTSPESPLPAGSEVQIGDWTISVSDVQLDATDAVMAENEFNTPPAEGNTFAMFTVDGTYNGAETGTLWLDATVGIWADGTFSESCTNVVPNDIINTAEVTAGATSSGATCAEIPADAESTLVYVEDIWSLDGTKYFIEIG</sequence>
<dbReference type="InterPro" id="IPR029050">
    <property type="entry name" value="Immunoprotect_excell_Ig-like"/>
</dbReference>
<evidence type="ECO:0000256" key="2">
    <source>
        <dbReference type="SAM" id="MobiDB-lite"/>
    </source>
</evidence>
<feature type="signal peptide" evidence="3">
    <location>
        <begin position="1"/>
        <end position="30"/>
    </location>
</feature>
<organism evidence="4 5">
    <name type="scientific">Glycomyces albidus</name>
    <dbReference type="NCBI Taxonomy" id="2656774"/>
    <lineage>
        <taxon>Bacteria</taxon>
        <taxon>Bacillati</taxon>
        <taxon>Actinomycetota</taxon>
        <taxon>Actinomycetes</taxon>
        <taxon>Glycomycetales</taxon>
        <taxon>Glycomycetaceae</taxon>
        <taxon>Glycomyces</taxon>
    </lineage>
</organism>
<dbReference type="AlphaFoldDB" id="A0A6L5GEG0"/>
<evidence type="ECO:0000256" key="3">
    <source>
        <dbReference type="SAM" id="SignalP"/>
    </source>
</evidence>
<dbReference type="RefSeq" id="WP_153027090.1">
    <property type="nucleotide sequence ID" value="NZ_WIAO01000032.1"/>
</dbReference>
<evidence type="ECO:0000313" key="4">
    <source>
        <dbReference type="EMBL" id="MQM27975.1"/>
    </source>
</evidence>
<reference evidence="4 5" key="1">
    <citation type="submission" date="2019-10" db="EMBL/GenBank/DDBJ databases">
        <title>Glycomyces albidus sp. nov., a novel actinomycete isolated from rhizosphere soil of wheat (Triticum aestivum L.).</title>
        <authorList>
            <person name="Qian L."/>
        </authorList>
    </citation>
    <scope>NUCLEOTIDE SEQUENCE [LARGE SCALE GENOMIC DNA]</scope>
    <source>
        <strain evidence="4 5">NEAU-7082</strain>
    </source>
</reference>
<dbReference type="Proteomes" id="UP000477750">
    <property type="component" value="Unassembled WGS sequence"/>
</dbReference>
<name>A0A6L5GEG0_9ACTN</name>